<dbReference type="SUPFAM" id="SSF111126">
    <property type="entry name" value="Ligand-binding domain in the NO signalling and Golgi transport"/>
    <property type="match status" value="1"/>
</dbReference>
<dbReference type="InterPro" id="IPR038158">
    <property type="entry name" value="H-NOX_domain_sf"/>
</dbReference>
<organism evidence="2 3">
    <name type="scientific">Pleionea litopenaei</name>
    <dbReference type="NCBI Taxonomy" id="3070815"/>
    <lineage>
        <taxon>Bacteria</taxon>
        <taxon>Pseudomonadati</taxon>
        <taxon>Pseudomonadota</taxon>
        <taxon>Gammaproteobacteria</taxon>
        <taxon>Oceanospirillales</taxon>
        <taxon>Pleioneaceae</taxon>
        <taxon>Pleionea</taxon>
    </lineage>
</organism>
<dbReference type="EMBL" id="CP133548">
    <property type="protein sequence ID" value="WMS87130.1"/>
    <property type="molecule type" value="Genomic_DNA"/>
</dbReference>
<dbReference type="PANTHER" id="PTHR45655">
    <property type="entry name" value="GUANYLATE CYCLASE SOLUBLE SUBUNIT BETA-2"/>
    <property type="match status" value="1"/>
</dbReference>
<evidence type="ECO:0000313" key="2">
    <source>
        <dbReference type="EMBL" id="WMS87130.1"/>
    </source>
</evidence>
<dbReference type="RefSeq" id="WP_309202269.1">
    <property type="nucleotide sequence ID" value="NZ_CP133548.1"/>
</dbReference>
<dbReference type="InterPro" id="IPR011644">
    <property type="entry name" value="Heme_NO-bd"/>
</dbReference>
<dbReference type="GO" id="GO:0020037">
    <property type="term" value="F:heme binding"/>
    <property type="evidence" value="ECO:0007669"/>
    <property type="project" value="InterPro"/>
</dbReference>
<dbReference type="AlphaFoldDB" id="A0AA51X7H8"/>
<dbReference type="KEGG" id="plei:Q9312_18140"/>
<dbReference type="Gene3D" id="3.90.1520.10">
    <property type="entry name" value="H-NOX domain"/>
    <property type="match status" value="1"/>
</dbReference>
<dbReference type="PANTHER" id="PTHR45655:SF13">
    <property type="entry name" value="SOLUBLE GUANYLATE CYCLASE GCY-32-RELATED"/>
    <property type="match status" value="1"/>
</dbReference>
<dbReference type="InterPro" id="IPR024096">
    <property type="entry name" value="NO_sig/Golgi_transp_ligand-bd"/>
</dbReference>
<sequence>MIGMIFITLEKVVSAEFGEETWEKLLSAAGSDGIYHSLGNYDDAEVVRLVELAAQTLELTPAEVLRWFGQKAIVEFQAKWPEMFQRFNHVFDFVLSLNDIIHPHVRQLYPNAKVPHFNFIERTDNVLVIEYISDRGMCALAEGLTLGAAQTFDQTVVVSQPQCIHHGAEQCHIRIEITG</sequence>
<protein>
    <submittedName>
        <fullName evidence="2">Heme NO-binding domain-containing protein</fullName>
    </submittedName>
</protein>
<keyword evidence="3" id="KW-1185">Reference proteome</keyword>
<evidence type="ECO:0000313" key="3">
    <source>
        <dbReference type="Proteomes" id="UP001239782"/>
    </source>
</evidence>
<dbReference type="Pfam" id="PF07700">
    <property type="entry name" value="HNOB"/>
    <property type="match status" value="1"/>
</dbReference>
<evidence type="ECO:0000259" key="1">
    <source>
        <dbReference type="Pfam" id="PF07700"/>
    </source>
</evidence>
<reference evidence="2 3" key="1">
    <citation type="submission" date="2023-08" db="EMBL/GenBank/DDBJ databases">
        <title>Pleionea litopenaei sp. nov., isolated from stomach of juvenile Litopenaeus vannamei.</title>
        <authorList>
            <person name="Rho A.M."/>
            <person name="Hwang C.Y."/>
        </authorList>
    </citation>
    <scope>NUCLEOTIDE SEQUENCE [LARGE SCALE GENOMIC DNA]</scope>
    <source>
        <strain evidence="2 3">HL-JVS1</strain>
    </source>
</reference>
<proteinExistence type="predicted"/>
<name>A0AA51X7H8_9GAMM</name>
<accession>A0AA51X7H8</accession>
<gene>
    <name evidence="2" type="ORF">Q9312_18140</name>
</gene>
<feature type="domain" description="Heme NO-binding" evidence="1">
    <location>
        <begin position="3"/>
        <end position="159"/>
    </location>
</feature>
<dbReference type="Proteomes" id="UP001239782">
    <property type="component" value="Chromosome"/>
</dbReference>